<evidence type="ECO:0000313" key="2">
    <source>
        <dbReference type="Proteomes" id="UP000254879"/>
    </source>
</evidence>
<proteinExistence type="predicted"/>
<protein>
    <submittedName>
        <fullName evidence="1">Uncharacterized protein</fullName>
    </submittedName>
</protein>
<dbReference type="RefSeq" id="WP_172465180.1">
    <property type="nucleotide sequence ID" value="NZ_UGPG01000001.1"/>
</dbReference>
<dbReference type="AlphaFoldDB" id="A0A378MCZ6"/>
<sequence>MGLFSTTYRVEHNKGSFFEDWHIVLKNVSLKEAEDYVNSKTGFFGDSKDDYRIVKE</sequence>
<gene>
    <name evidence="1" type="ORF">NCTC10815_01528</name>
</gene>
<name>A0A378MCZ6_LISGR</name>
<accession>A0A378MCZ6</accession>
<dbReference type="EMBL" id="UGPG01000001">
    <property type="protein sequence ID" value="STY44208.1"/>
    <property type="molecule type" value="Genomic_DNA"/>
</dbReference>
<organism evidence="1 2">
    <name type="scientific">Listeria grayi</name>
    <name type="common">Listeria murrayi</name>
    <dbReference type="NCBI Taxonomy" id="1641"/>
    <lineage>
        <taxon>Bacteria</taxon>
        <taxon>Bacillati</taxon>
        <taxon>Bacillota</taxon>
        <taxon>Bacilli</taxon>
        <taxon>Bacillales</taxon>
        <taxon>Listeriaceae</taxon>
        <taxon>Listeria</taxon>
    </lineage>
</organism>
<dbReference type="Proteomes" id="UP000254879">
    <property type="component" value="Unassembled WGS sequence"/>
</dbReference>
<reference evidence="1 2" key="1">
    <citation type="submission" date="2018-06" db="EMBL/GenBank/DDBJ databases">
        <authorList>
            <consortium name="Pathogen Informatics"/>
            <person name="Doyle S."/>
        </authorList>
    </citation>
    <scope>NUCLEOTIDE SEQUENCE [LARGE SCALE GENOMIC DNA]</scope>
    <source>
        <strain evidence="2">NCTC 10815</strain>
    </source>
</reference>
<evidence type="ECO:0000313" key="1">
    <source>
        <dbReference type="EMBL" id="STY44208.1"/>
    </source>
</evidence>